<feature type="transmembrane region" description="Helical" evidence="13">
    <location>
        <begin position="163"/>
        <end position="185"/>
    </location>
</feature>
<evidence type="ECO:0000313" key="16">
    <source>
        <dbReference type="Proteomes" id="UP001219518"/>
    </source>
</evidence>
<keyword evidence="10" id="KW-0807">Transducer</keyword>
<dbReference type="CDD" id="cd15293">
    <property type="entry name" value="7tmC_GPR158-like"/>
    <property type="match status" value="1"/>
</dbReference>
<evidence type="ECO:0000256" key="12">
    <source>
        <dbReference type="SAM" id="MobiDB-lite"/>
    </source>
</evidence>
<reference evidence="15" key="2">
    <citation type="journal article" date="2023" name="BMC Genomics">
        <title>Pest status, molecular evolution, and epigenetic factors derived from the genome assembly of Frankliniella fusca, a thysanopteran phytovirus vector.</title>
        <authorList>
            <person name="Catto M.A."/>
            <person name="Labadie P.E."/>
            <person name="Jacobson A.L."/>
            <person name="Kennedy G.G."/>
            <person name="Srinivasan R."/>
            <person name="Hunt B.G."/>
        </authorList>
    </citation>
    <scope>NUCLEOTIDE SEQUENCE</scope>
    <source>
        <strain evidence="15">PL_HMW_Pooled</strain>
    </source>
</reference>
<keyword evidence="4 13" id="KW-0812">Transmembrane</keyword>
<organism evidence="15 16">
    <name type="scientific">Frankliniella fusca</name>
    <dbReference type="NCBI Taxonomy" id="407009"/>
    <lineage>
        <taxon>Eukaryota</taxon>
        <taxon>Metazoa</taxon>
        <taxon>Ecdysozoa</taxon>
        <taxon>Arthropoda</taxon>
        <taxon>Hexapoda</taxon>
        <taxon>Insecta</taxon>
        <taxon>Pterygota</taxon>
        <taxon>Neoptera</taxon>
        <taxon>Paraneoptera</taxon>
        <taxon>Thysanoptera</taxon>
        <taxon>Terebrantia</taxon>
        <taxon>Thripoidea</taxon>
        <taxon>Thripidae</taxon>
        <taxon>Frankliniella</taxon>
    </lineage>
</organism>
<keyword evidence="8 15" id="KW-0675">Receptor</keyword>
<feature type="compositionally biased region" description="Gly residues" evidence="12">
    <location>
        <begin position="448"/>
        <end position="461"/>
    </location>
</feature>
<sequence length="584" mass="62879">MYFEPHVATCTLRLWLREIGFSLTYGALMLKTWRISVIFRVRSAKAVKITDLDLVKRVGGILGAFGVLLAVRTLVDPPPVIVGRTADDLKAFLCRTDWWDHCFTTLEVAFLAWGVRLCIVVRKAPSEFNESRFISMAIYNEFLLSVFLNVSMLFLQSPANPDLLFVIFFCHTQLTITLLLGLIFGSKAYLVFRDRGRLEEAPSMPKAPTTKFLRSTNSHYATQPTPASSNCHAQQNDVGVQEEFARLKSALDALRDRSVCRGDRILAARIGAMLECAGPGQHQLKEAEEDAAKAKEDAAKAREDAVKAKAAEVRHAAAKASAAAGRAAAGAVSPTAAAAQAGTSPAVSSGVSPGLSSMSTPCPGSVAGRVDVATSPERGLNSSEDEDGDDDEDEEDFDDEEEDEEDEGDADSRRPAPPLTLRELRAVRRSFKRAAAAAASSTASTASTGGGSSAGSPGGPCNGEPRHNHRHHHHHHHHHHHNHPHRKHHHRHKQVVQARSRSFEDSAVAARLPHAALPPSRCCEGVADEGGGAGAQGNHFRGPCRGHGRSASCPSSDSSLNGVLSAPLVLDLDDKNRFTEEVAV</sequence>
<evidence type="ECO:0000256" key="8">
    <source>
        <dbReference type="ARBA" id="ARBA00023170"/>
    </source>
</evidence>
<feature type="compositionally biased region" description="Acidic residues" evidence="12">
    <location>
        <begin position="383"/>
        <end position="409"/>
    </location>
</feature>
<dbReference type="GO" id="GO:0005886">
    <property type="term" value="C:plasma membrane"/>
    <property type="evidence" value="ECO:0007669"/>
    <property type="project" value="UniProtKB-SubCell"/>
</dbReference>
<evidence type="ECO:0000256" key="2">
    <source>
        <dbReference type="ARBA" id="ARBA00007242"/>
    </source>
</evidence>
<comment type="subcellular location">
    <subcellularLocation>
        <location evidence="1">Cell membrane</location>
        <topology evidence="1">Multi-pass membrane protein</topology>
    </subcellularLocation>
</comment>
<feature type="compositionally biased region" description="Low complexity" evidence="12">
    <location>
        <begin position="438"/>
        <end position="447"/>
    </location>
</feature>
<gene>
    <name evidence="15" type="ORF">KUF71_024664</name>
</gene>
<keyword evidence="3" id="KW-1003">Cell membrane</keyword>
<dbReference type="EMBL" id="JAHWGI010000431">
    <property type="protein sequence ID" value="KAK3915388.1"/>
    <property type="molecule type" value="Genomic_DNA"/>
</dbReference>
<dbReference type="Pfam" id="PF00003">
    <property type="entry name" value="7tm_3"/>
    <property type="match status" value="1"/>
</dbReference>
<evidence type="ECO:0000256" key="3">
    <source>
        <dbReference type="ARBA" id="ARBA00022475"/>
    </source>
</evidence>
<dbReference type="GO" id="GO:0004930">
    <property type="term" value="F:G protein-coupled receptor activity"/>
    <property type="evidence" value="ECO:0007669"/>
    <property type="project" value="UniProtKB-KW"/>
</dbReference>
<evidence type="ECO:0000256" key="11">
    <source>
        <dbReference type="SAM" id="Coils"/>
    </source>
</evidence>
<evidence type="ECO:0000256" key="4">
    <source>
        <dbReference type="ARBA" id="ARBA00022692"/>
    </source>
</evidence>
<evidence type="ECO:0000256" key="5">
    <source>
        <dbReference type="ARBA" id="ARBA00022989"/>
    </source>
</evidence>
<dbReference type="PANTHER" id="PTHR32546">
    <property type="entry name" value="G-PROTEIN COUPLED RECEPTOR 158-RELATED"/>
    <property type="match status" value="1"/>
</dbReference>
<dbReference type="AlphaFoldDB" id="A0AAE1H6D7"/>
<feature type="region of interest" description="Disordered" evidence="12">
    <location>
        <begin position="340"/>
        <end position="422"/>
    </location>
</feature>
<feature type="transmembrane region" description="Helical" evidence="13">
    <location>
        <begin position="133"/>
        <end position="157"/>
    </location>
</feature>
<evidence type="ECO:0000256" key="1">
    <source>
        <dbReference type="ARBA" id="ARBA00004651"/>
    </source>
</evidence>
<proteinExistence type="inferred from homology"/>
<dbReference type="InterPro" id="IPR017978">
    <property type="entry name" value="GPCR_3_C"/>
</dbReference>
<feature type="region of interest" description="Disordered" evidence="12">
    <location>
        <begin position="438"/>
        <end position="504"/>
    </location>
</feature>
<evidence type="ECO:0000256" key="7">
    <source>
        <dbReference type="ARBA" id="ARBA00023136"/>
    </source>
</evidence>
<evidence type="ECO:0000256" key="13">
    <source>
        <dbReference type="SAM" id="Phobius"/>
    </source>
</evidence>
<name>A0AAE1H6D7_9NEOP</name>
<dbReference type="Proteomes" id="UP001219518">
    <property type="component" value="Unassembled WGS sequence"/>
</dbReference>
<evidence type="ECO:0000259" key="14">
    <source>
        <dbReference type="PROSITE" id="PS50259"/>
    </source>
</evidence>
<feature type="compositionally biased region" description="Basic residues" evidence="12">
    <location>
        <begin position="467"/>
        <end position="494"/>
    </location>
</feature>
<feature type="coiled-coil region" evidence="11">
    <location>
        <begin position="284"/>
        <end position="311"/>
    </location>
</feature>
<dbReference type="PANTHER" id="PTHR32546:SF29">
    <property type="entry name" value="G-PROTEIN COUPLED RECEPTORS FAMILY 3 PROFILE DOMAIN-CONTAINING PROTEIN"/>
    <property type="match status" value="1"/>
</dbReference>
<comment type="similarity">
    <text evidence="2">Belongs to the G-protein coupled receptor 3 family.</text>
</comment>
<accession>A0AAE1H6D7</accession>
<feature type="transmembrane region" description="Helical" evidence="13">
    <location>
        <begin position="14"/>
        <end position="33"/>
    </location>
</feature>
<evidence type="ECO:0000256" key="10">
    <source>
        <dbReference type="ARBA" id="ARBA00023224"/>
    </source>
</evidence>
<feature type="domain" description="G-protein coupled receptors family 3 profile" evidence="14">
    <location>
        <begin position="1"/>
        <end position="192"/>
    </location>
</feature>
<feature type="transmembrane region" description="Helical" evidence="13">
    <location>
        <begin position="54"/>
        <end position="75"/>
    </location>
</feature>
<reference evidence="15" key="1">
    <citation type="submission" date="2021-07" db="EMBL/GenBank/DDBJ databases">
        <authorList>
            <person name="Catto M.A."/>
            <person name="Jacobson A."/>
            <person name="Kennedy G."/>
            <person name="Labadie P."/>
            <person name="Hunt B.G."/>
            <person name="Srinivasan R."/>
        </authorList>
    </citation>
    <scope>NUCLEOTIDE SEQUENCE</scope>
    <source>
        <strain evidence="15">PL_HMW_Pooled</strain>
        <tissue evidence="15">Head</tissue>
    </source>
</reference>
<keyword evidence="9" id="KW-0325">Glycoprotein</keyword>
<keyword evidence="16" id="KW-1185">Reference proteome</keyword>
<protein>
    <submittedName>
        <fullName evidence="15">G-protein coupled receptor</fullName>
    </submittedName>
</protein>
<feature type="compositionally biased region" description="Low complexity" evidence="12">
    <location>
        <begin position="340"/>
        <end position="360"/>
    </location>
</feature>
<dbReference type="InterPro" id="IPR043458">
    <property type="entry name" value="GPR158/179"/>
</dbReference>
<evidence type="ECO:0000256" key="6">
    <source>
        <dbReference type="ARBA" id="ARBA00023040"/>
    </source>
</evidence>
<evidence type="ECO:0000313" key="15">
    <source>
        <dbReference type="EMBL" id="KAK3915388.1"/>
    </source>
</evidence>
<keyword evidence="7 13" id="KW-0472">Membrane</keyword>
<keyword evidence="5 13" id="KW-1133">Transmembrane helix</keyword>
<dbReference type="PROSITE" id="PS50259">
    <property type="entry name" value="G_PROTEIN_RECEP_F3_4"/>
    <property type="match status" value="1"/>
</dbReference>
<keyword evidence="6" id="KW-0297">G-protein coupled receptor</keyword>
<keyword evidence="11" id="KW-0175">Coiled coil</keyword>
<comment type="caution">
    <text evidence="15">The sequence shown here is derived from an EMBL/GenBank/DDBJ whole genome shotgun (WGS) entry which is preliminary data.</text>
</comment>
<dbReference type="PRINTS" id="PR01176">
    <property type="entry name" value="GABABRECEPTR"/>
</dbReference>
<evidence type="ECO:0000256" key="9">
    <source>
        <dbReference type="ARBA" id="ARBA00023180"/>
    </source>
</evidence>